<evidence type="ECO:0000313" key="7">
    <source>
        <dbReference type="Proteomes" id="UP001549110"/>
    </source>
</evidence>
<organism evidence="6 7">
    <name type="scientific">Phenylobacterium koreense</name>
    <dbReference type="NCBI Taxonomy" id="266125"/>
    <lineage>
        <taxon>Bacteria</taxon>
        <taxon>Pseudomonadati</taxon>
        <taxon>Pseudomonadota</taxon>
        <taxon>Alphaproteobacteria</taxon>
        <taxon>Caulobacterales</taxon>
        <taxon>Caulobacteraceae</taxon>
        <taxon>Phenylobacterium</taxon>
    </lineage>
</organism>
<proteinExistence type="inferred from homology"/>
<reference evidence="6 7" key="1">
    <citation type="submission" date="2024-06" db="EMBL/GenBank/DDBJ databases">
        <title>Genomic Encyclopedia of Type Strains, Phase IV (KMG-IV): sequencing the most valuable type-strain genomes for metagenomic binning, comparative biology and taxonomic classification.</title>
        <authorList>
            <person name="Goeker M."/>
        </authorList>
    </citation>
    <scope>NUCLEOTIDE SEQUENCE [LARGE SCALE GENOMIC DNA]</scope>
    <source>
        <strain evidence="6 7">DSM 17809</strain>
    </source>
</reference>
<dbReference type="EMBL" id="JBEPLU010000001">
    <property type="protein sequence ID" value="MET3525656.1"/>
    <property type="molecule type" value="Genomic_DNA"/>
</dbReference>
<gene>
    <name evidence="6" type="ORF">ABID41_000751</name>
</gene>
<feature type="domain" description="HTH lysR-type" evidence="5">
    <location>
        <begin position="5"/>
        <end position="62"/>
    </location>
</feature>
<protein>
    <submittedName>
        <fullName evidence="6">DNA-binding transcriptional LysR family regulator</fullName>
    </submittedName>
</protein>
<name>A0ABV2EGZ9_9CAUL</name>
<evidence type="ECO:0000256" key="3">
    <source>
        <dbReference type="ARBA" id="ARBA00023125"/>
    </source>
</evidence>
<dbReference type="Pfam" id="PF00126">
    <property type="entry name" value="HTH_1"/>
    <property type="match status" value="1"/>
</dbReference>
<evidence type="ECO:0000259" key="5">
    <source>
        <dbReference type="PROSITE" id="PS50931"/>
    </source>
</evidence>
<keyword evidence="7" id="KW-1185">Reference proteome</keyword>
<dbReference type="PANTHER" id="PTHR30537">
    <property type="entry name" value="HTH-TYPE TRANSCRIPTIONAL REGULATOR"/>
    <property type="match status" value="1"/>
</dbReference>
<dbReference type="PRINTS" id="PR00039">
    <property type="entry name" value="HTHLYSR"/>
</dbReference>
<dbReference type="GO" id="GO:0003677">
    <property type="term" value="F:DNA binding"/>
    <property type="evidence" value="ECO:0007669"/>
    <property type="project" value="UniProtKB-KW"/>
</dbReference>
<dbReference type="SUPFAM" id="SSF46785">
    <property type="entry name" value="Winged helix' DNA-binding domain"/>
    <property type="match status" value="1"/>
</dbReference>
<evidence type="ECO:0000256" key="4">
    <source>
        <dbReference type="ARBA" id="ARBA00023163"/>
    </source>
</evidence>
<dbReference type="InterPro" id="IPR036388">
    <property type="entry name" value="WH-like_DNA-bd_sf"/>
</dbReference>
<keyword evidence="2" id="KW-0805">Transcription regulation</keyword>
<dbReference type="Pfam" id="PF03466">
    <property type="entry name" value="LysR_substrate"/>
    <property type="match status" value="1"/>
</dbReference>
<dbReference type="PROSITE" id="PS50931">
    <property type="entry name" value="HTH_LYSR"/>
    <property type="match status" value="1"/>
</dbReference>
<dbReference type="InterPro" id="IPR036390">
    <property type="entry name" value="WH_DNA-bd_sf"/>
</dbReference>
<comment type="caution">
    <text evidence="6">The sequence shown here is derived from an EMBL/GenBank/DDBJ whole genome shotgun (WGS) entry which is preliminary data.</text>
</comment>
<sequence>MSASPPFSALRILEAASRHKSYTGAARELNVTHSAVSQSIKRLETSLGASLFARRGGAMEPSEAALKLAQTYAQAALALERTLLEVQTGSEASGLSLLVPAGIGKGWLAGRLDRLQDALPDLEVALTSNPAAPFDAQLLLAAPAPLDAAAIGEATLFAAHAPDEPAKTLDDALAAPLLVEAGSNWESWARRAGLDPSRTQHRAFDDPAALLDAAAKGAGVAVTHMFVAEAHLEDGRLRPLPSPAFASESASLVLRASTAPGKADAVSRLTMWLKLEAARSAARLRERFKSLA</sequence>
<dbReference type="Proteomes" id="UP001549110">
    <property type="component" value="Unassembled WGS sequence"/>
</dbReference>
<comment type="similarity">
    <text evidence="1">Belongs to the LysR transcriptional regulatory family.</text>
</comment>
<keyword evidence="3 6" id="KW-0238">DNA-binding</keyword>
<dbReference type="SUPFAM" id="SSF53850">
    <property type="entry name" value="Periplasmic binding protein-like II"/>
    <property type="match status" value="1"/>
</dbReference>
<accession>A0ABV2EGZ9</accession>
<dbReference type="Gene3D" id="3.40.190.10">
    <property type="entry name" value="Periplasmic binding protein-like II"/>
    <property type="match status" value="2"/>
</dbReference>
<dbReference type="InterPro" id="IPR000847">
    <property type="entry name" value="LysR_HTH_N"/>
</dbReference>
<evidence type="ECO:0000256" key="2">
    <source>
        <dbReference type="ARBA" id="ARBA00023015"/>
    </source>
</evidence>
<keyword evidence="4" id="KW-0804">Transcription</keyword>
<dbReference type="PANTHER" id="PTHR30537:SF26">
    <property type="entry name" value="GLYCINE CLEAVAGE SYSTEM TRANSCRIPTIONAL ACTIVATOR"/>
    <property type="match status" value="1"/>
</dbReference>
<dbReference type="InterPro" id="IPR005119">
    <property type="entry name" value="LysR_subst-bd"/>
</dbReference>
<evidence type="ECO:0000313" key="6">
    <source>
        <dbReference type="EMBL" id="MET3525656.1"/>
    </source>
</evidence>
<evidence type="ECO:0000256" key="1">
    <source>
        <dbReference type="ARBA" id="ARBA00009437"/>
    </source>
</evidence>
<dbReference type="Gene3D" id="1.10.10.10">
    <property type="entry name" value="Winged helix-like DNA-binding domain superfamily/Winged helix DNA-binding domain"/>
    <property type="match status" value="1"/>
</dbReference>
<dbReference type="RefSeq" id="WP_331931925.1">
    <property type="nucleotide sequence ID" value="NZ_JBEPLU010000001.1"/>
</dbReference>
<dbReference type="InterPro" id="IPR058163">
    <property type="entry name" value="LysR-type_TF_proteobact-type"/>
</dbReference>